<dbReference type="Gene3D" id="3.40.50.720">
    <property type="entry name" value="NAD(P)-binding Rossmann-like Domain"/>
    <property type="match status" value="1"/>
</dbReference>
<protein>
    <recommendedName>
        <fullName evidence="6">Shikimate dehydrogenase</fullName>
    </recommendedName>
</protein>
<dbReference type="PANTHER" id="PTHR21089">
    <property type="entry name" value="SHIKIMATE DEHYDROGENASE"/>
    <property type="match status" value="1"/>
</dbReference>
<feature type="domain" description="Quinate/shikimate 5-dehydrogenase/glutamyl-tRNA reductase" evidence="1">
    <location>
        <begin position="355"/>
        <end position="415"/>
    </location>
</feature>
<evidence type="ECO:0008006" key="6">
    <source>
        <dbReference type="Google" id="ProtNLM"/>
    </source>
</evidence>
<dbReference type="EMBL" id="JAMQYH010000005">
    <property type="protein sequence ID" value="KAJ1687760.1"/>
    <property type="molecule type" value="Genomic_DNA"/>
</dbReference>
<dbReference type="CDD" id="cd00502">
    <property type="entry name" value="DHQase_I"/>
    <property type="match status" value="1"/>
</dbReference>
<dbReference type="Pfam" id="PF18317">
    <property type="entry name" value="SDH_C"/>
    <property type="match status" value="1"/>
</dbReference>
<feature type="domain" description="Shikimate dehydrogenase substrate binding N-terminal" evidence="2">
    <location>
        <begin position="236"/>
        <end position="316"/>
    </location>
</feature>
<dbReference type="Pfam" id="PF08501">
    <property type="entry name" value="Shikimate_dh_N"/>
    <property type="match status" value="1"/>
</dbReference>
<name>A0A9Q0C5P0_9POAL</name>
<dbReference type="InterPro" id="IPR013785">
    <property type="entry name" value="Aldolase_TIM"/>
</dbReference>
<dbReference type="CDD" id="cd01065">
    <property type="entry name" value="NAD_bind_Shikimate_DH"/>
    <property type="match status" value="1"/>
</dbReference>
<organism evidence="4 5">
    <name type="scientific">Rhynchospora breviuscula</name>
    <dbReference type="NCBI Taxonomy" id="2022672"/>
    <lineage>
        <taxon>Eukaryota</taxon>
        <taxon>Viridiplantae</taxon>
        <taxon>Streptophyta</taxon>
        <taxon>Embryophyta</taxon>
        <taxon>Tracheophyta</taxon>
        <taxon>Spermatophyta</taxon>
        <taxon>Magnoliopsida</taxon>
        <taxon>Liliopsida</taxon>
        <taxon>Poales</taxon>
        <taxon>Cyperaceae</taxon>
        <taxon>Cyperoideae</taxon>
        <taxon>Rhynchosporeae</taxon>
        <taxon>Rhynchospora</taxon>
    </lineage>
</organism>
<dbReference type="OrthoDB" id="204377at2759"/>
<dbReference type="NCBIfam" id="TIGR01093">
    <property type="entry name" value="aroD"/>
    <property type="match status" value="1"/>
</dbReference>
<dbReference type="Pfam" id="PF01488">
    <property type="entry name" value="Shikimate_DH"/>
    <property type="match status" value="1"/>
</dbReference>
<evidence type="ECO:0000313" key="4">
    <source>
        <dbReference type="EMBL" id="KAJ1687760.1"/>
    </source>
</evidence>
<dbReference type="InterPro" id="IPR036291">
    <property type="entry name" value="NAD(P)-bd_dom_sf"/>
</dbReference>
<dbReference type="FunFam" id="3.20.20.70:FF:000142">
    <property type="entry name" value="bifunctional 3-dehydroquinate dehydratase/shikimate dehydrogenase, chloroplastic"/>
    <property type="match status" value="1"/>
</dbReference>
<evidence type="ECO:0000259" key="1">
    <source>
        <dbReference type="Pfam" id="PF01488"/>
    </source>
</evidence>
<dbReference type="Proteomes" id="UP001151287">
    <property type="component" value="Unassembled WGS sequence"/>
</dbReference>
<evidence type="ECO:0000259" key="3">
    <source>
        <dbReference type="Pfam" id="PF18317"/>
    </source>
</evidence>
<dbReference type="AlphaFoldDB" id="A0A9Q0C5P0"/>
<reference evidence="4" key="1">
    <citation type="journal article" date="2022" name="Cell">
        <title>Repeat-based holocentromeres influence genome architecture and karyotype evolution.</title>
        <authorList>
            <person name="Hofstatter P.G."/>
            <person name="Thangavel G."/>
            <person name="Lux T."/>
            <person name="Neumann P."/>
            <person name="Vondrak T."/>
            <person name="Novak P."/>
            <person name="Zhang M."/>
            <person name="Costa L."/>
            <person name="Castellani M."/>
            <person name="Scott A."/>
            <person name="Toegelov H."/>
            <person name="Fuchs J."/>
            <person name="Mata-Sucre Y."/>
            <person name="Dias Y."/>
            <person name="Vanzela A.L.L."/>
            <person name="Huettel B."/>
            <person name="Almeida C.C.S."/>
            <person name="Simkova H."/>
            <person name="Souza G."/>
            <person name="Pedrosa-Harand A."/>
            <person name="Macas J."/>
            <person name="Mayer K.F.X."/>
            <person name="Houben A."/>
            <person name="Marques A."/>
        </authorList>
    </citation>
    <scope>NUCLEOTIDE SEQUENCE</scope>
    <source>
        <strain evidence="4">RhyBre1mFocal</strain>
    </source>
</reference>
<comment type="caution">
    <text evidence="4">The sequence shown here is derived from an EMBL/GenBank/DDBJ whole genome shotgun (WGS) entry which is preliminary data.</text>
</comment>
<dbReference type="HAMAP" id="MF_00222">
    <property type="entry name" value="Shikimate_DH_AroE"/>
    <property type="match status" value="1"/>
</dbReference>
<dbReference type="InterPro" id="IPR006151">
    <property type="entry name" value="Shikm_DH/Glu-tRNA_Rdtase"/>
</dbReference>
<evidence type="ECO:0000313" key="5">
    <source>
        <dbReference type="Proteomes" id="UP001151287"/>
    </source>
</evidence>
<dbReference type="SUPFAM" id="SSF51735">
    <property type="entry name" value="NAD(P)-binding Rossmann-fold domains"/>
    <property type="match status" value="1"/>
</dbReference>
<dbReference type="SUPFAM" id="SSF53223">
    <property type="entry name" value="Aminoacid dehydrogenase-like, N-terminal domain"/>
    <property type="match status" value="1"/>
</dbReference>
<feature type="domain" description="SDH C-terminal" evidence="3">
    <location>
        <begin position="476"/>
        <end position="506"/>
    </location>
</feature>
<dbReference type="InterPro" id="IPR041121">
    <property type="entry name" value="SDH_C"/>
</dbReference>
<dbReference type="Gene3D" id="3.40.50.10860">
    <property type="entry name" value="Leucine Dehydrogenase, chain A, domain 1"/>
    <property type="match status" value="1"/>
</dbReference>
<dbReference type="FunFam" id="3.40.50.720:FF:000172">
    <property type="entry name" value="Bifunctional 3-dehydroquinate dehydratase/shikimate dehydrogenase, chloroplastic"/>
    <property type="match status" value="1"/>
</dbReference>
<dbReference type="PANTHER" id="PTHR21089:SF11">
    <property type="entry name" value="OS01G0375500 PROTEIN"/>
    <property type="match status" value="1"/>
</dbReference>
<dbReference type="HAMAP" id="MF_00214">
    <property type="entry name" value="AroD"/>
    <property type="match status" value="1"/>
</dbReference>
<dbReference type="InterPro" id="IPR013708">
    <property type="entry name" value="Shikimate_DH-bd_N"/>
</dbReference>
<dbReference type="SUPFAM" id="SSF51569">
    <property type="entry name" value="Aldolase"/>
    <property type="match status" value="1"/>
</dbReference>
<evidence type="ECO:0000259" key="2">
    <source>
        <dbReference type="Pfam" id="PF08501"/>
    </source>
</evidence>
<dbReference type="GO" id="GO:0003855">
    <property type="term" value="F:3-dehydroquinate dehydratase activity"/>
    <property type="evidence" value="ECO:0007669"/>
    <property type="project" value="InterPro"/>
</dbReference>
<sequence length="509" mass="55279">MTLVCAALVVTTVEEMEKDMARAKSLGADLVEIRLDFLHHFQPDIDLPRLISNRPLPVLVTFRPNWEGGQYQGEESTRFSVLRSAIELGAEYIDIELKAAEKFISMIADTRPDNFKLVVSSHNYECTPSCDELSELVVRIQSVGADIVKIAAKAVDICDVTRMFQVMVHCHAPMIGLAMSERGLMSSVLSPKFGGYLTFGKLDAEKESTPGQPTIAELLDIYNIRKIGADTKVFGLIANPVKQSKSAILHNKSFKAVGFNGVYVPFLIDDVPKFLDTFLSPDFLGFSCSLPHKVTALHCCDIVDPIALSIGAVSTLIRRPNDGKLVGYNMDYIGAISAIEDGIKGSSANGDAVSPLAGRLVVVAGAGGAAKAVAYGAKEKGARVVVANRTYERAVRLANSIGGQALRLADLATFHPEEGMILANATALGMYPDVDGTPIPKEALRFYNLVFDAVYAPRATRLLRDAQESGVSIVSGVEMFIRQAFCQFQHFTGINAPESFMRETVMKYT</sequence>
<dbReference type="InterPro" id="IPR001381">
    <property type="entry name" value="DHquinase_I"/>
</dbReference>
<dbReference type="GO" id="GO:0019632">
    <property type="term" value="P:shikimate metabolic process"/>
    <property type="evidence" value="ECO:0007669"/>
    <property type="project" value="TreeGrafter"/>
</dbReference>
<dbReference type="Gene3D" id="3.20.20.70">
    <property type="entry name" value="Aldolase class I"/>
    <property type="match status" value="1"/>
</dbReference>
<gene>
    <name evidence="4" type="ORF">LUZ63_019150</name>
</gene>
<proteinExistence type="inferred from homology"/>
<dbReference type="Pfam" id="PF01487">
    <property type="entry name" value="DHquinase_I"/>
    <property type="match status" value="1"/>
</dbReference>
<keyword evidence="5" id="KW-1185">Reference proteome</keyword>
<dbReference type="InterPro" id="IPR046346">
    <property type="entry name" value="Aminoacid_DH-like_N_sf"/>
</dbReference>
<dbReference type="GO" id="GO:0004764">
    <property type="term" value="F:shikimate 3-dehydrogenase (NADP+) activity"/>
    <property type="evidence" value="ECO:0007669"/>
    <property type="project" value="InterPro"/>
</dbReference>
<accession>A0A9Q0C5P0</accession>
<dbReference type="GO" id="GO:0009423">
    <property type="term" value="P:chorismate biosynthetic process"/>
    <property type="evidence" value="ECO:0007669"/>
    <property type="project" value="TreeGrafter"/>
</dbReference>
<dbReference type="InterPro" id="IPR022893">
    <property type="entry name" value="Shikimate_DH_fam"/>
</dbReference>